<protein>
    <submittedName>
        <fullName evidence="1">Uncharacterized protein</fullName>
    </submittedName>
</protein>
<dbReference type="EMBL" id="CWQJ01000016">
    <property type="protein sequence ID" value="CSC38497.1"/>
    <property type="molecule type" value="Genomic_DNA"/>
</dbReference>
<proteinExistence type="predicted"/>
<sequence>MRKIKWCGLDDATQFTKRNNRTSKGHGTDKNTEKYFNQVDHMFRVGSGLRGINVAVKTYQYRGHTHKAVQYCNQLWHFRHFHFLCVMNTNTATDHHSQ</sequence>
<dbReference type="Proteomes" id="UP000046067">
    <property type="component" value="Unassembled WGS sequence"/>
</dbReference>
<accession>A0A655YHF4</accession>
<gene>
    <name evidence="1" type="ORF">ERS013201_02487</name>
</gene>
<evidence type="ECO:0000313" key="2">
    <source>
        <dbReference type="Proteomes" id="UP000046067"/>
    </source>
</evidence>
<evidence type="ECO:0000313" key="1">
    <source>
        <dbReference type="EMBL" id="CSC38497.1"/>
    </source>
</evidence>
<dbReference type="AlphaFoldDB" id="A0A655YHF4"/>
<organism evidence="1 2">
    <name type="scientific">Vibrio cholerae</name>
    <dbReference type="NCBI Taxonomy" id="666"/>
    <lineage>
        <taxon>Bacteria</taxon>
        <taxon>Pseudomonadati</taxon>
        <taxon>Pseudomonadota</taxon>
        <taxon>Gammaproteobacteria</taxon>
        <taxon>Vibrionales</taxon>
        <taxon>Vibrionaceae</taxon>
        <taxon>Vibrio</taxon>
    </lineage>
</organism>
<name>A0A655YHF4_VIBCL</name>
<reference evidence="1 2" key="1">
    <citation type="submission" date="2015-07" db="EMBL/GenBank/DDBJ databases">
        <authorList>
            <consortium name="Pathogen Informatics"/>
        </authorList>
    </citation>
    <scope>NUCLEOTIDE SEQUENCE [LARGE SCALE GENOMIC DNA]</scope>
    <source>
        <strain evidence="1 2">A325</strain>
    </source>
</reference>